<dbReference type="Pfam" id="PF00069">
    <property type="entry name" value="Pkinase"/>
    <property type="match status" value="1"/>
</dbReference>
<comment type="subcellular location">
    <subcellularLocation>
        <location evidence="1">Membrane</location>
        <topology evidence="1">Single-pass type I membrane protein</topology>
    </subcellularLocation>
</comment>
<evidence type="ECO:0000256" key="10">
    <source>
        <dbReference type="ARBA" id="ARBA00022989"/>
    </source>
</evidence>
<evidence type="ECO:0000256" key="11">
    <source>
        <dbReference type="ARBA" id="ARBA00023136"/>
    </source>
</evidence>
<dbReference type="InterPro" id="IPR008271">
    <property type="entry name" value="Ser/Thr_kinase_AS"/>
</dbReference>
<evidence type="ECO:0000256" key="4">
    <source>
        <dbReference type="ARBA" id="ARBA00022679"/>
    </source>
</evidence>
<evidence type="ECO:0000256" key="5">
    <source>
        <dbReference type="ARBA" id="ARBA00022692"/>
    </source>
</evidence>
<evidence type="ECO:0000256" key="18">
    <source>
        <dbReference type="SAM" id="Phobius"/>
    </source>
</evidence>
<dbReference type="PANTHER" id="PTHR47973">
    <property type="entry name" value="CYSTEINE-RICH RECEPTOR-LIKE PROTEIN KINASE 3"/>
    <property type="match status" value="1"/>
</dbReference>
<evidence type="ECO:0000256" key="12">
    <source>
        <dbReference type="ARBA" id="ARBA00023170"/>
    </source>
</evidence>
<dbReference type="GO" id="GO:0016020">
    <property type="term" value="C:membrane"/>
    <property type="evidence" value="ECO:0007669"/>
    <property type="project" value="UniProtKB-SubCell"/>
</dbReference>
<proteinExistence type="predicted"/>
<keyword evidence="6 19" id="KW-0732">Signal</keyword>
<feature type="region of interest" description="Disordered" evidence="17">
    <location>
        <begin position="614"/>
        <end position="651"/>
    </location>
</feature>
<evidence type="ECO:0000256" key="13">
    <source>
        <dbReference type="ARBA" id="ARBA00023180"/>
    </source>
</evidence>
<evidence type="ECO:0000256" key="15">
    <source>
        <dbReference type="ARBA" id="ARBA00048679"/>
    </source>
</evidence>
<evidence type="ECO:0000256" key="1">
    <source>
        <dbReference type="ARBA" id="ARBA00004479"/>
    </source>
</evidence>
<keyword evidence="12" id="KW-0675">Receptor</keyword>
<keyword evidence="8" id="KW-0418">Kinase</keyword>
<feature type="domain" description="Protein kinase" evidence="20">
    <location>
        <begin position="305"/>
        <end position="570"/>
    </location>
</feature>
<evidence type="ECO:0000256" key="14">
    <source>
        <dbReference type="ARBA" id="ARBA00047899"/>
    </source>
</evidence>
<dbReference type="CDD" id="cd14066">
    <property type="entry name" value="STKc_IRAK"/>
    <property type="match status" value="1"/>
</dbReference>
<evidence type="ECO:0000313" key="22">
    <source>
        <dbReference type="Proteomes" id="UP001161247"/>
    </source>
</evidence>
<feature type="compositionally biased region" description="Polar residues" evidence="17">
    <location>
        <begin position="615"/>
        <end position="630"/>
    </location>
</feature>
<dbReference type="Gene3D" id="1.10.510.10">
    <property type="entry name" value="Transferase(Phosphotransferase) domain 1"/>
    <property type="match status" value="1"/>
</dbReference>
<name>A0AAV1D439_OLDCO</name>
<evidence type="ECO:0000256" key="9">
    <source>
        <dbReference type="ARBA" id="ARBA00022840"/>
    </source>
</evidence>
<sequence>MKLLYLLFLHGFFVGFSCSSGARNLEDSISVCPLDMERLREVVSKYATALRFTEIQSECKSLLQGFRIVRADYLSRTGSFTFPANESASCWDAYESLVDGYVKSFGVRVTCGVQDQWISDSCLNISTKSQFEALISKPELQEITSQCNQDLNDNSSCATCVASLSRIESAYFEVSGSSDNVSDCDGFPEMYAAAFATRFGPFDLGTIKCLFSVFNTSDPRISDIKHNTGHRGVLIGSVIASLVGIIVVIWLFWWLMTNHCWRRGGVHSEKTANAEELASGFEMLTEGITLLRFSIEELRLATANFSRENLIGRGGYGNVFKGILKDGSEVALKRFKNCSVSGEEIFAHEVQVIASVRHVNLVALRGYCTVTTPLEGHQRIIVCDYIRNGSLHDHLFSDMMTAEKLSWPIRRKIALGIARGLAYLHNGVTPPIIHRDVKASNILLDEAFEPKLADFGLAKFTPDGFSHVSTRVAGTLGYVCPEYALYGRLSEKSDVYSFGVVFLELLSGKKAVISFSNNQAELLTDLAWSLVKQGRAMDILDGNLLSDQTEYSHEMEKHLVAAILSVHPLLNARPTMNHIVNMLESDQLGIVPPLSSIPDFAYATETAEIHRLLSSPRTDTTFSSQSQDYASGSRESEEAPLTSTDHCIREL</sequence>
<dbReference type="GO" id="GO:0004674">
    <property type="term" value="F:protein serine/threonine kinase activity"/>
    <property type="evidence" value="ECO:0007669"/>
    <property type="project" value="UniProtKB-KW"/>
</dbReference>
<evidence type="ECO:0000256" key="16">
    <source>
        <dbReference type="PROSITE-ProRule" id="PRU10141"/>
    </source>
</evidence>
<feature type="binding site" evidence="16">
    <location>
        <position position="333"/>
    </location>
    <ligand>
        <name>ATP</name>
        <dbReference type="ChEBI" id="CHEBI:30616"/>
    </ligand>
</feature>
<keyword evidence="22" id="KW-1185">Reference proteome</keyword>
<dbReference type="InterPro" id="IPR000719">
    <property type="entry name" value="Prot_kinase_dom"/>
</dbReference>
<feature type="chain" id="PRO_5043863822" description="non-specific serine/threonine protein kinase" evidence="19">
    <location>
        <begin position="20"/>
        <end position="651"/>
    </location>
</feature>
<dbReference type="PROSITE" id="PS00107">
    <property type="entry name" value="PROTEIN_KINASE_ATP"/>
    <property type="match status" value="1"/>
</dbReference>
<evidence type="ECO:0000256" key="7">
    <source>
        <dbReference type="ARBA" id="ARBA00022741"/>
    </source>
</evidence>
<accession>A0AAV1D439</accession>
<keyword evidence="5 18" id="KW-0812">Transmembrane</keyword>
<evidence type="ECO:0000259" key="20">
    <source>
        <dbReference type="PROSITE" id="PS50011"/>
    </source>
</evidence>
<dbReference type="SMART" id="SM00220">
    <property type="entry name" value="S_TKc"/>
    <property type="match status" value="1"/>
</dbReference>
<keyword evidence="4" id="KW-0808">Transferase</keyword>
<evidence type="ECO:0000313" key="21">
    <source>
        <dbReference type="EMBL" id="CAI9102353.1"/>
    </source>
</evidence>
<keyword evidence="7 16" id="KW-0547">Nucleotide-binding</keyword>
<evidence type="ECO:0000256" key="3">
    <source>
        <dbReference type="ARBA" id="ARBA00022527"/>
    </source>
</evidence>
<dbReference type="EMBL" id="OX459121">
    <property type="protein sequence ID" value="CAI9102353.1"/>
    <property type="molecule type" value="Genomic_DNA"/>
</dbReference>
<dbReference type="InterPro" id="IPR043891">
    <property type="entry name" value="SPARK"/>
</dbReference>
<reference evidence="21" key="1">
    <citation type="submission" date="2023-03" db="EMBL/GenBank/DDBJ databases">
        <authorList>
            <person name="Julca I."/>
        </authorList>
    </citation>
    <scope>NUCLEOTIDE SEQUENCE</scope>
</reference>
<keyword evidence="11 18" id="KW-0472">Membrane</keyword>
<protein>
    <recommendedName>
        <fullName evidence="2">non-specific serine/threonine protein kinase</fullName>
        <ecNumber evidence="2">2.7.11.1</ecNumber>
    </recommendedName>
</protein>
<dbReference type="Proteomes" id="UP001161247">
    <property type="component" value="Chromosome 4"/>
</dbReference>
<dbReference type="PROSITE" id="PS00108">
    <property type="entry name" value="PROTEIN_KINASE_ST"/>
    <property type="match status" value="1"/>
</dbReference>
<dbReference type="SUPFAM" id="SSF56112">
    <property type="entry name" value="Protein kinase-like (PK-like)"/>
    <property type="match status" value="1"/>
</dbReference>
<dbReference type="Pfam" id="PF19160">
    <property type="entry name" value="SPARK"/>
    <property type="match status" value="1"/>
</dbReference>
<dbReference type="FunFam" id="1.10.510.10:FF:000287">
    <property type="entry name" value="probable LRR receptor-like serine/threonine-protein kinase RKF3"/>
    <property type="match status" value="1"/>
</dbReference>
<dbReference type="AlphaFoldDB" id="A0AAV1D439"/>
<organism evidence="21 22">
    <name type="scientific">Oldenlandia corymbosa var. corymbosa</name>
    <dbReference type="NCBI Taxonomy" id="529605"/>
    <lineage>
        <taxon>Eukaryota</taxon>
        <taxon>Viridiplantae</taxon>
        <taxon>Streptophyta</taxon>
        <taxon>Embryophyta</taxon>
        <taxon>Tracheophyta</taxon>
        <taxon>Spermatophyta</taxon>
        <taxon>Magnoliopsida</taxon>
        <taxon>eudicotyledons</taxon>
        <taxon>Gunneridae</taxon>
        <taxon>Pentapetalae</taxon>
        <taxon>asterids</taxon>
        <taxon>lamiids</taxon>
        <taxon>Gentianales</taxon>
        <taxon>Rubiaceae</taxon>
        <taxon>Rubioideae</taxon>
        <taxon>Spermacoceae</taxon>
        <taxon>Hedyotis-Oldenlandia complex</taxon>
        <taxon>Oldenlandia</taxon>
    </lineage>
</organism>
<dbReference type="InterPro" id="IPR052059">
    <property type="entry name" value="CR_Ser/Thr_kinase"/>
</dbReference>
<dbReference type="GO" id="GO:0005524">
    <property type="term" value="F:ATP binding"/>
    <property type="evidence" value="ECO:0007669"/>
    <property type="project" value="UniProtKB-UniRule"/>
</dbReference>
<dbReference type="FunFam" id="3.30.200.20:FF:000390">
    <property type="entry name" value="probable LRR receptor-like serine/threonine-protein kinase RKF3"/>
    <property type="match status" value="1"/>
</dbReference>
<keyword evidence="13" id="KW-0325">Glycoprotein</keyword>
<evidence type="ECO:0000256" key="6">
    <source>
        <dbReference type="ARBA" id="ARBA00022729"/>
    </source>
</evidence>
<dbReference type="PROSITE" id="PS51257">
    <property type="entry name" value="PROKAR_LIPOPROTEIN"/>
    <property type="match status" value="1"/>
</dbReference>
<feature type="transmembrane region" description="Helical" evidence="18">
    <location>
        <begin position="233"/>
        <end position="255"/>
    </location>
</feature>
<keyword evidence="10 18" id="KW-1133">Transmembrane helix</keyword>
<dbReference type="Gene3D" id="3.30.200.20">
    <property type="entry name" value="Phosphorylase Kinase, domain 1"/>
    <property type="match status" value="1"/>
</dbReference>
<gene>
    <name evidence="21" type="ORF">OLC1_LOCUS11712</name>
</gene>
<evidence type="ECO:0000256" key="17">
    <source>
        <dbReference type="SAM" id="MobiDB-lite"/>
    </source>
</evidence>
<comment type="catalytic activity">
    <reaction evidence="15">
        <text>L-seryl-[protein] + ATP = O-phospho-L-seryl-[protein] + ADP + H(+)</text>
        <dbReference type="Rhea" id="RHEA:17989"/>
        <dbReference type="Rhea" id="RHEA-COMP:9863"/>
        <dbReference type="Rhea" id="RHEA-COMP:11604"/>
        <dbReference type="ChEBI" id="CHEBI:15378"/>
        <dbReference type="ChEBI" id="CHEBI:29999"/>
        <dbReference type="ChEBI" id="CHEBI:30616"/>
        <dbReference type="ChEBI" id="CHEBI:83421"/>
        <dbReference type="ChEBI" id="CHEBI:456216"/>
        <dbReference type="EC" id="2.7.11.1"/>
    </reaction>
</comment>
<evidence type="ECO:0000256" key="2">
    <source>
        <dbReference type="ARBA" id="ARBA00012513"/>
    </source>
</evidence>
<dbReference type="EC" id="2.7.11.1" evidence="2"/>
<dbReference type="InterPro" id="IPR017441">
    <property type="entry name" value="Protein_kinase_ATP_BS"/>
</dbReference>
<comment type="catalytic activity">
    <reaction evidence="14">
        <text>L-threonyl-[protein] + ATP = O-phospho-L-threonyl-[protein] + ADP + H(+)</text>
        <dbReference type="Rhea" id="RHEA:46608"/>
        <dbReference type="Rhea" id="RHEA-COMP:11060"/>
        <dbReference type="Rhea" id="RHEA-COMP:11605"/>
        <dbReference type="ChEBI" id="CHEBI:15378"/>
        <dbReference type="ChEBI" id="CHEBI:30013"/>
        <dbReference type="ChEBI" id="CHEBI:30616"/>
        <dbReference type="ChEBI" id="CHEBI:61977"/>
        <dbReference type="ChEBI" id="CHEBI:456216"/>
        <dbReference type="EC" id="2.7.11.1"/>
    </reaction>
</comment>
<dbReference type="PROSITE" id="PS50011">
    <property type="entry name" value="PROTEIN_KINASE_DOM"/>
    <property type="match status" value="1"/>
</dbReference>
<keyword evidence="9 16" id="KW-0067">ATP-binding</keyword>
<feature type="signal peptide" evidence="19">
    <location>
        <begin position="1"/>
        <end position="19"/>
    </location>
</feature>
<dbReference type="InterPro" id="IPR011009">
    <property type="entry name" value="Kinase-like_dom_sf"/>
</dbReference>
<evidence type="ECO:0000256" key="8">
    <source>
        <dbReference type="ARBA" id="ARBA00022777"/>
    </source>
</evidence>
<keyword evidence="3" id="KW-0723">Serine/threonine-protein kinase</keyword>
<evidence type="ECO:0000256" key="19">
    <source>
        <dbReference type="SAM" id="SignalP"/>
    </source>
</evidence>